<dbReference type="EMBL" id="JH795082">
    <property type="protein sequence ID" value="ELQ61351.1"/>
    <property type="molecule type" value="Genomic_DNA"/>
</dbReference>
<proteinExistence type="predicted"/>
<gene>
    <name evidence="1" type="ORF">OOW_P131scaffold01190g1</name>
</gene>
<name>L7IZF8_PYRO1</name>
<dbReference type="AlphaFoldDB" id="L7IZF8"/>
<protein>
    <submittedName>
        <fullName evidence="1">Uncharacterized protein</fullName>
    </submittedName>
</protein>
<organism>
    <name type="scientific">Pyricularia oryzae (strain P131)</name>
    <name type="common">Rice blast fungus</name>
    <name type="synonym">Magnaporthe oryzae</name>
    <dbReference type="NCBI Taxonomy" id="1143193"/>
    <lineage>
        <taxon>Eukaryota</taxon>
        <taxon>Fungi</taxon>
        <taxon>Dikarya</taxon>
        <taxon>Ascomycota</taxon>
        <taxon>Pezizomycotina</taxon>
        <taxon>Sordariomycetes</taxon>
        <taxon>Sordariomycetidae</taxon>
        <taxon>Magnaporthales</taxon>
        <taxon>Pyriculariaceae</taxon>
        <taxon>Pyricularia</taxon>
    </lineage>
</organism>
<evidence type="ECO:0000313" key="1">
    <source>
        <dbReference type="EMBL" id="ELQ61351.1"/>
    </source>
</evidence>
<sequence>MLASERAGVMALESRPLPNSVAKLPSLTVACGRSSLTFWYCSKRALDDLEIVGPSIYHFVNLFGRGS</sequence>
<reference evidence="1" key="1">
    <citation type="journal article" date="2012" name="PLoS Genet.">
        <title>Comparative analysis of the genomes of two field isolates of the rice blast fungus Magnaporthe oryzae.</title>
        <authorList>
            <person name="Xue M."/>
            <person name="Yang J."/>
            <person name="Li Z."/>
            <person name="Hu S."/>
            <person name="Yao N."/>
            <person name="Dean R.A."/>
            <person name="Zhao W."/>
            <person name="Shen M."/>
            <person name="Zhang H."/>
            <person name="Li C."/>
            <person name="Liu L."/>
            <person name="Cao L."/>
            <person name="Xu X."/>
            <person name="Xing Y."/>
            <person name="Hsiang T."/>
            <person name="Zhang Z."/>
            <person name="Xu J.R."/>
            <person name="Peng Y.L."/>
        </authorList>
    </citation>
    <scope>NUCLEOTIDE SEQUENCE [LARGE SCALE GENOMIC DNA]</scope>
    <source>
        <strain evidence="1">P131</strain>
    </source>
</reference>
<accession>L7IZF8</accession>